<feature type="region of interest" description="Disordered" evidence="2">
    <location>
        <begin position="190"/>
        <end position="241"/>
    </location>
</feature>
<feature type="region of interest" description="Disordered" evidence="2">
    <location>
        <begin position="1"/>
        <end position="39"/>
    </location>
</feature>
<gene>
    <name evidence="4" type="ORF">NKR19_g9950</name>
</gene>
<evidence type="ECO:0000259" key="3">
    <source>
        <dbReference type="PROSITE" id="PS50048"/>
    </source>
</evidence>
<organism evidence="4 5">
    <name type="scientific">Coniochaeta hoffmannii</name>
    <dbReference type="NCBI Taxonomy" id="91930"/>
    <lineage>
        <taxon>Eukaryota</taxon>
        <taxon>Fungi</taxon>
        <taxon>Dikarya</taxon>
        <taxon>Ascomycota</taxon>
        <taxon>Pezizomycotina</taxon>
        <taxon>Sordariomycetes</taxon>
        <taxon>Sordariomycetidae</taxon>
        <taxon>Coniochaetales</taxon>
        <taxon>Coniochaetaceae</taxon>
        <taxon>Coniochaeta</taxon>
    </lineage>
</organism>
<feature type="compositionally biased region" description="Low complexity" evidence="2">
    <location>
        <begin position="207"/>
        <end position="226"/>
    </location>
</feature>
<dbReference type="Proteomes" id="UP001174691">
    <property type="component" value="Unassembled WGS sequence"/>
</dbReference>
<dbReference type="InterPro" id="IPR001138">
    <property type="entry name" value="Zn2Cys6_DnaBD"/>
</dbReference>
<dbReference type="PANTHER" id="PTHR47256">
    <property type="entry name" value="ZN(II)2CYS6 TRANSCRIPTION FACTOR (EUROFUNG)-RELATED"/>
    <property type="match status" value="1"/>
</dbReference>
<feature type="domain" description="Zn(2)-C6 fungal-type" evidence="3">
    <location>
        <begin position="45"/>
        <end position="75"/>
    </location>
</feature>
<dbReference type="InterPro" id="IPR036864">
    <property type="entry name" value="Zn2-C6_fun-type_DNA-bd_sf"/>
</dbReference>
<evidence type="ECO:0000256" key="2">
    <source>
        <dbReference type="SAM" id="MobiDB-lite"/>
    </source>
</evidence>
<dbReference type="InterPro" id="IPR053187">
    <property type="entry name" value="Notoamide_regulator"/>
</dbReference>
<dbReference type="PROSITE" id="PS50048">
    <property type="entry name" value="ZN2_CY6_FUNGAL_2"/>
    <property type="match status" value="1"/>
</dbReference>
<dbReference type="EMBL" id="JANBVN010000276">
    <property type="protein sequence ID" value="KAJ9130301.1"/>
    <property type="molecule type" value="Genomic_DNA"/>
</dbReference>
<dbReference type="GO" id="GO:0000981">
    <property type="term" value="F:DNA-binding transcription factor activity, RNA polymerase II-specific"/>
    <property type="evidence" value="ECO:0007669"/>
    <property type="project" value="InterPro"/>
</dbReference>
<name>A0AA38R9Q4_9PEZI</name>
<dbReference type="CDD" id="cd00067">
    <property type="entry name" value="GAL4"/>
    <property type="match status" value="1"/>
</dbReference>
<evidence type="ECO:0000313" key="4">
    <source>
        <dbReference type="EMBL" id="KAJ9130301.1"/>
    </source>
</evidence>
<proteinExistence type="predicted"/>
<dbReference type="Pfam" id="PF00172">
    <property type="entry name" value="Zn_clus"/>
    <property type="match status" value="1"/>
</dbReference>
<dbReference type="PANTHER" id="PTHR47256:SF1">
    <property type="entry name" value="ZN(II)2CYS6 TRANSCRIPTION FACTOR (EUROFUNG)"/>
    <property type="match status" value="1"/>
</dbReference>
<sequence>MSNNSNNNNRYKPILPAPSLPRTSSGPLPPNSTPLRQKRTSVRVACNGCRAKRTACDGERPSCGACVRRGSPCVYLSATSTETPSMVMKREMESLRVKYKNLAEAFDILRDLPEDKSVAALRNSRLVSAGDTTALLASIAHYNTNFDAFPRQVMVRPPPQDSEEFELMLRHNIAYPTLLALDGGAASVTSYFPGGPPQPPSEAGREPSLSSSHRDSPLPSSSGGSPMRQSTASSVIDLDPPPSPTDYCDTRLQLLDISNWTSAPVSNELAASLISLYLKIDHPTLGLFDDDVFLTDLIQNRPRYCSRLLVSSILVWACHAYSTVLPVLDSISNVFLAEAKALWAYDQGTDSLPTAAAAQLLHLTSVYNGEDEPQPYMGVGSSMAQRMGLFGPFRSRDPSPVGHHAGSSWEDWIKAAAHTAWGVYNCVAMHGFMFQSCDPAIEFPPLLDVPGGMSDRRLDEEFTDGAASHDLPEYMGRTFPATCGFWTITSEWILRYYLPTHEPVVGRVPWAFTQSMFKKLLAWTDLFHFRLVRGDQIPHHGAILHIWLHASISQLFRPFARMPGDRGLSRLDPEEALEFAQSVFDASLHQLKHMLLGFQGTYGRCSSYAIFWHMALLYVANAALEDVKDPQWRAYFNLCVTSYGDLYGNFRVAEGIVRSLLVIALRKGMMGGTEATAILRRVTAKKKAATAAPSPAGGGSPASSSSSSGSGFVVVDLNLAVTDRDAAQLLSLDELFDTLCSFNDFIDTEVTTEPSAIGGAESEVMVDGA</sequence>
<dbReference type="GO" id="GO:0008270">
    <property type="term" value="F:zinc ion binding"/>
    <property type="evidence" value="ECO:0007669"/>
    <property type="project" value="InterPro"/>
</dbReference>
<dbReference type="CDD" id="cd12148">
    <property type="entry name" value="fungal_TF_MHR"/>
    <property type="match status" value="1"/>
</dbReference>
<accession>A0AA38R9Q4</accession>
<dbReference type="PROSITE" id="PS00463">
    <property type="entry name" value="ZN2_CY6_FUNGAL_1"/>
    <property type="match status" value="1"/>
</dbReference>
<evidence type="ECO:0000313" key="5">
    <source>
        <dbReference type="Proteomes" id="UP001174691"/>
    </source>
</evidence>
<evidence type="ECO:0000256" key="1">
    <source>
        <dbReference type="ARBA" id="ARBA00023242"/>
    </source>
</evidence>
<keyword evidence="1" id="KW-0539">Nucleus</keyword>
<dbReference type="Gene3D" id="4.10.240.10">
    <property type="entry name" value="Zn(2)-C6 fungal-type DNA-binding domain"/>
    <property type="match status" value="1"/>
</dbReference>
<keyword evidence="5" id="KW-1185">Reference proteome</keyword>
<comment type="caution">
    <text evidence="4">The sequence shown here is derived from an EMBL/GenBank/DDBJ whole genome shotgun (WGS) entry which is preliminary data.</text>
</comment>
<reference evidence="4" key="1">
    <citation type="submission" date="2022-07" db="EMBL/GenBank/DDBJ databases">
        <title>Fungi with potential for degradation of polypropylene.</title>
        <authorList>
            <person name="Gostincar C."/>
        </authorList>
    </citation>
    <scope>NUCLEOTIDE SEQUENCE</scope>
    <source>
        <strain evidence="4">EXF-13287</strain>
    </source>
</reference>
<dbReference type="SMART" id="SM00066">
    <property type="entry name" value="GAL4"/>
    <property type="match status" value="1"/>
</dbReference>
<dbReference type="SUPFAM" id="SSF57701">
    <property type="entry name" value="Zn2/Cys6 DNA-binding domain"/>
    <property type="match status" value="1"/>
</dbReference>
<protein>
    <submittedName>
        <fullName evidence="4">Nitrogen assimilation transcription factor nirA</fullName>
    </submittedName>
</protein>
<dbReference type="AlphaFoldDB" id="A0AA38R9Q4"/>